<feature type="region of interest" description="Disordered" evidence="1">
    <location>
        <begin position="142"/>
        <end position="185"/>
    </location>
</feature>
<feature type="compositionally biased region" description="Basic and acidic residues" evidence="1">
    <location>
        <begin position="158"/>
        <end position="172"/>
    </location>
</feature>
<feature type="region of interest" description="Disordered" evidence="1">
    <location>
        <begin position="67"/>
        <end position="117"/>
    </location>
</feature>
<accession>D8M0U9</accession>
<dbReference type="RefSeq" id="XP_012895736.1">
    <property type="nucleotide sequence ID" value="XM_013040282.1"/>
</dbReference>
<feature type="compositionally biased region" description="Basic and acidic residues" evidence="1">
    <location>
        <begin position="230"/>
        <end position="239"/>
    </location>
</feature>
<feature type="compositionally biased region" description="Low complexity" evidence="1">
    <location>
        <begin position="312"/>
        <end position="322"/>
    </location>
</feature>
<evidence type="ECO:0000313" key="3">
    <source>
        <dbReference type="Proteomes" id="UP000008312"/>
    </source>
</evidence>
<feature type="compositionally biased region" description="Basic and acidic residues" evidence="1">
    <location>
        <begin position="323"/>
        <end position="332"/>
    </location>
</feature>
<dbReference type="AlphaFoldDB" id="D8M0U9"/>
<proteinExistence type="predicted"/>
<feature type="region of interest" description="Disordered" evidence="1">
    <location>
        <begin position="220"/>
        <end position="269"/>
    </location>
</feature>
<evidence type="ECO:0000256" key="1">
    <source>
        <dbReference type="SAM" id="MobiDB-lite"/>
    </source>
</evidence>
<dbReference type="EMBL" id="FN668644">
    <property type="protein sequence ID" value="CBK21688.2"/>
    <property type="molecule type" value="Genomic_DNA"/>
</dbReference>
<reference evidence="2" key="1">
    <citation type="submission" date="2010-02" db="EMBL/GenBank/DDBJ databases">
        <title>Sequencing and annotation of the Blastocystis hominis genome.</title>
        <authorList>
            <person name="Wincker P."/>
        </authorList>
    </citation>
    <scope>NUCLEOTIDE SEQUENCE</scope>
    <source>
        <strain evidence="2">Singapore isolate B</strain>
    </source>
</reference>
<feature type="region of interest" description="Disordered" evidence="1">
    <location>
        <begin position="303"/>
        <end position="332"/>
    </location>
</feature>
<gene>
    <name evidence="2" type="ORF">GSBLH_T00001813001</name>
</gene>
<feature type="compositionally biased region" description="Basic residues" evidence="1">
    <location>
        <begin position="97"/>
        <end position="112"/>
    </location>
</feature>
<organism evidence="2">
    <name type="scientific">Blastocystis hominis</name>
    <dbReference type="NCBI Taxonomy" id="12968"/>
    <lineage>
        <taxon>Eukaryota</taxon>
        <taxon>Sar</taxon>
        <taxon>Stramenopiles</taxon>
        <taxon>Bigyra</taxon>
        <taxon>Opalozoa</taxon>
        <taxon>Opalinata</taxon>
        <taxon>Blastocystidae</taxon>
        <taxon>Blastocystis</taxon>
    </lineage>
</organism>
<keyword evidence="3" id="KW-1185">Reference proteome</keyword>
<dbReference type="GeneID" id="24919039"/>
<protein>
    <submittedName>
        <fullName evidence="2">Uncharacterized protein</fullName>
    </submittedName>
</protein>
<evidence type="ECO:0000313" key="2">
    <source>
        <dbReference type="EMBL" id="CBK21688.2"/>
    </source>
</evidence>
<dbReference type="InParanoid" id="D8M0U9"/>
<name>D8M0U9_BLAHO</name>
<sequence>MRRRFGAGGVAVRERQHQLERLALQRGRHYGVRLPPAGPRPLLHGGHRQVGHLHAAHHDPFRPLRRRPRLRRLGPQPDLRALPPGDSLRAHAPAARLPRRRARHAAARRAARRGGALRGLRRRGELAVQRAAAALPGSAAEQAARLRAAHGQRQQPAPRERGVRPDEFDRVRGSGQRGAAGGVLSVRAAAERERAGGAGSGERHGAGVLAAAVLLHRAGGAAGATEEPGEDRGGPDRDAGAANPGEQQHVGAPAGDSAVPGVGDQHGNGRSALHERFLVVYRDGDLAAERRVHVPLRDQLLQRHSADDRQQRGLAGAAAVRGADPESAQHAD</sequence>
<dbReference type="Proteomes" id="UP000008312">
    <property type="component" value="Unassembled WGS sequence"/>
</dbReference>